<dbReference type="Proteomes" id="UP000199032">
    <property type="component" value="Unassembled WGS sequence"/>
</dbReference>
<dbReference type="AlphaFoldDB" id="A0A0S4L8T5"/>
<evidence type="ECO:0000313" key="1">
    <source>
        <dbReference type="EMBL" id="CUS34099.1"/>
    </source>
</evidence>
<name>A0A0S4L8T5_9BACT</name>
<gene>
    <name evidence="1" type="ORF">COMA1_11515</name>
</gene>
<organism evidence="1 2">
    <name type="scientific">Candidatus Nitrospira nitrosa</name>
    <dbReference type="NCBI Taxonomy" id="1742972"/>
    <lineage>
        <taxon>Bacteria</taxon>
        <taxon>Pseudomonadati</taxon>
        <taxon>Nitrospirota</taxon>
        <taxon>Nitrospiria</taxon>
        <taxon>Nitrospirales</taxon>
        <taxon>Nitrospiraceae</taxon>
        <taxon>Nitrospira</taxon>
    </lineage>
</organism>
<accession>A0A0S4L8T5</accession>
<evidence type="ECO:0000313" key="2">
    <source>
        <dbReference type="Proteomes" id="UP000199032"/>
    </source>
</evidence>
<protein>
    <submittedName>
        <fullName evidence="1">Uncharacterized protein</fullName>
    </submittedName>
</protein>
<proteinExistence type="predicted"/>
<dbReference type="STRING" id="1742972.COMA1_11515"/>
<reference evidence="1 2" key="1">
    <citation type="submission" date="2015-10" db="EMBL/GenBank/DDBJ databases">
        <authorList>
            <person name="Gilbert D.G."/>
        </authorList>
    </citation>
    <scope>NUCLEOTIDE SEQUENCE [LARGE SCALE GENOMIC DNA]</scope>
    <source>
        <strain evidence="1">COMA1</strain>
    </source>
</reference>
<keyword evidence="2" id="KW-1185">Reference proteome</keyword>
<dbReference type="EMBL" id="CZQA01000001">
    <property type="protein sequence ID" value="CUS34099.1"/>
    <property type="molecule type" value="Genomic_DNA"/>
</dbReference>
<sequence length="56" mass="6236">MQKRGSSIRATVVGPVSYGQFNQYMADAFRLKALPSDFTRIASIRRVSESLLSQIS</sequence>